<dbReference type="PANTHER" id="PTHR21666">
    <property type="entry name" value="PEPTIDASE-RELATED"/>
    <property type="match status" value="1"/>
</dbReference>
<feature type="domain" description="M23ase beta-sheet core" evidence="1">
    <location>
        <begin position="142"/>
        <end position="239"/>
    </location>
</feature>
<gene>
    <name evidence="2" type="ORF">NCTC12078_02504</name>
</gene>
<dbReference type="EMBL" id="LR215974">
    <property type="protein sequence ID" value="VFB04479.1"/>
    <property type="molecule type" value="Genomic_DNA"/>
</dbReference>
<dbReference type="PANTHER" id="PTHR21666:SF270">
    <property type="entry name" value="MUREIN HYDROLASE ACTIVATOR ENVC"/>
    <property type="match status" value="1"/>
</dbReference>
<name>A0A4U8WPU0_9FLAO</name>
<organism evidence="2 3">
    <name type="scientific">Chryseobacterium taihuense</name>
    <dbReference type="NCBI Taxonomy" id="1141221"/>
    <lineage>
        <taxon>Bacteria</taxon>
        <taxon>Pseudomonadati</taxon>
        <taxon>Bacteroidota</taxon>
        <taxon>Flavobacteriia</taxon>
        <taxon>Flavobacteriales</taxon>
        <taxon>Weeksellaceae</taxon>
        <taxon>Chryseobacterium group</taxon>
        <taxon>Chryseobacterium</taxon>
    </lineage>
</organism>
<accession>A0A4U8WPU0</accession>
<dbReference type="InterPro" id="IPR050570">
    <property type="entry name" value="Cell_wall_metabolism_enzyme"/>
</dbReference>
<evidence type="ECO:0000259" key="1">
    <source>
        <dbReference type="Pfam" id="PF01551"/>
    </source>
</evidence>
<dbReference type="SUPFAM" id="SSF51261">
    <property type="entry name" value="Duplicated hybrid motif"/>
    <property type="match status" value="1"/>
</dbReference>
<evidence type="ECO:0000313" key="3">
    <source>
        <dbReference type="Proteomes" id="UP000290013"/>
    </source>
</evidence>
<dbReference type="CDD" id="cd12797">
    <property type="entry name" value="M23_peptidase"/>
    <property type="match status" value="1"/>
</dbReference>
<dbReference type="Proteomes" id="UP000290013">
    <property type="component" value="Chromosome"/>
</dbReference>
<dbReference type="RefSeq" id="WP_130914709.1">
    <property type="nucleotide sequence ID" value="NZ_LR215974.1"/>
</dbReference>
<sequence>MKKLTLILFLCQCILMFSQKNVKIYYEKKQDTIAYYMDNQEVYPVSVVFSGQPEVENMKKPEIFKITQLLPSKSVRNKIVYFVWNDKTKKWGIKKMPDYKTYIGDINIKTYDSDYIYDLPFQKGKSFNIYQGYNGTFSHQNENSLDFTMPEGTEITAAREGLVIDVVQNNNKGCPTKDCASFGNYITILHSDGTIAQYFHLKQNGARVIVGDTVQKSSVIGLSGNTGWSSGPHLHFTCYLPSSTGEKQRKTIKTIFRTGNGNKTEYLIEKKTYSKEY</sequence>
<keyword evidence="2" id="KW-0378">Hydrolase</keyword>
<dbReference type="GO" id="GO:0004222">
    <property type="term" value="F:metalloendopeptidase activity"/>
    <property type="evidence" value="ECO:0007669"/>
    <property type="project" value="TreeGrafter"/>
</dbReference>
<dbReference type="AlphaFoldDB" id="A0A4U8WPU0"/>
<dbReference type="Pfam" id="PF01551">
    <property type="entry name" value="Peptidase_M23"/>
    <property type="match status" value="1"/>
</dbReference>
<protein>
    <submittedName>
        <fullName evidence="2">Glycyl-glycine endopeptidase ALE-1</fullName>
        <ecNumber evidence="2">3.4.24.75</ecNumber>
    </submittedName>
</protein>
<proteinExistence type="predicted"/>
<dbReference type="InterPro" id="IPR011055">
    <property type="entry name" value="Dup_hybrid_motif"/>
</dbReference>
<evidence type="ECO:0000313" key="2">
    <source>
        <dbReference type="EMBL" id="VFB04479.1"/>
    </source>
</evidence>
<reference evidence="2 3" key="1">
    <citation type="submission" date="2019-02" db="EMBL/GenBank/DDBJ databases">
        <authorList>
            <consortium name="Pathogen Informatics"/>
        </authorList>
    </citation>
    <scope>NUCLEOTIDE SEQUENCE [LARGE SCALE GENOMIC DNA]</scope>
    <source>
        <strain evidence="2 3">3012STDY6944375</strain>
    </source>
</reference>
<dbReference type="Gene3D" id="2.70.70.10">
    <property type="entry name" value="Glucose Permease (Domain IIA)"/>
    <property type="match status" value="1"/>
</dbReference>
<dbReference type="InterPro" id="IPR016047">
    <property type="entry name" value="M23ase_b-sheet_dom"/>
</dbReference>
<dbReference type="KEGG" id="ctai:NCTC12078_02504"/>
<dbReference type="EC" id="3.4.24.75" evidence="2"/>